<proteinExistence type="predicted"/>
<feature type="transmembrane region" description="Helical" evidence="7">
    <location>
        <begin position="403"/>
        <end position="424"/>
    </location>
</feature>
<feature type="transmembrane region" description="Helical" evidence="7">
    <location>
        <begin position="48"/>
        <end position="66"/>
    </location>
</feature>
<dbReference type="PANTHER" id="PTHR23501:SF170">
    <property type="entry name" value="MULTIDRUG RESISTANCE PROTEIN 3"/>
    <property type="match status" value="1"/>
</dbReference>
<keyword evidence="10" id="KW-1185">Reference proteome</keyword>
<dbReference type="FunFam" id="1.20.1720.10:FF:000004">
    <property type="entry name" value="EmrB/QacA family drug resistance transporter"/>
    <property type="match status" value="1"/>
</dbReference>
<keyword evidence="2" id="KW-0813">Transport</keyword>
<dbReference type="EMBL" id="CP051428">
    <property type="protein sequence ID" value="QJC50825.1"/>
    <property type="molecule type" value="Genomic_DNA"/>
</dbReference>
<gene>
    <name evidence="9" type="ORF">HGI30_04095</name>
</gene>
<evidence type="ECO:0000313" key="10">
    <source>
        <dbReference type="Proteomes" id="UP000502136"/>
    </source>
</evidence>
<dbReference type="Proteomes" id="UP000502136">
    <property type="component" value="Chromosome"/>
</dbReference>
<dbReference type="SUPFAM" id="SSF103473">
    <property type="entry name" value="MFS general substrate transporter"/>
    <property type="match status" value="1"/>
</dbReference>
<dbReference type="InterPro" id="IPR004638">
    <property type="entry name" value="EmrB-like"/>
</dbReference>
<feature type="transmembrane region" description="Helical" evidence="7">
    <location>
        <begin position="275"/>
        <end position="296"/>
    </location>
</feature>
<keyword evidence="6 7" id="KW-0472">Membrane</keyword>
<evidence type="ECO:0000313" key="9">
    <source>
        <dbReference type="EMBL" id="QJC50825.1"/>
    </source>
</evidence>
<dbReference type="Pfam" id="PF07690">
    <property type="entry name" value="MFS_1"/>
    <property type="match status" value="1"/>
</dbReference>
<dbReference type="InterPro" id="IPR036259">
    <property type="entry name" value="MFS_trans_sf"/>
</dbReference>
<evidence type="ECO:0000256" key="1">
    <source>
        <dbReference type="ARBA" id="ARBA00004651"/>
    </source>
</evidence>
<feature type="domain" description="Major facilitator superfamily (MFS) profile" evidence="8">
    <location>
        <begin position="13"/>
        <end position="532"/>
    </location>
</feature>
<feature type="transmembrane region" description="Helical" evidence="7">
    <location>
        <begin position="164"/>
        <end position="185"/>
    </location>
</feature>
<dbReference type="GO" id="GO:0022857">
    <property type="term" value="F:transmembrane transporter activity"/>
    <property type="evidence" value="ECO:0007669"/>
    <property type="project" value="InterPro"/>
</dbReference>
<comment type="subcellular location">
    <subcellularLocation>
        <location evidence="1">Cell membrane</location>
        <topology evidence="1">Multi-pass membrane protein</topology>
    </subcellularLocation>
</comment>
<evidence type="ECO:0000256" key="2">
    <source>
        <dbReference type="ARBA" id="ARBA00022448"/>
    </source>
</evidence>
<dbReference type="AlphaFoldDB" id="A0A6H2GTV8"/>
<keyword evidence="4 7" id="KW-0812">Transmembrane</keyword>
<organism evidence="9 10">
    <name type="scientific">Paenibacillus albicereus</name>
    <dbReference type="NCBI Taxonomy" id="2726185"/>
    <lineage>
        <taxon>Bacteria</taxon>
        <taxon>Bacillati</taxon>
        <taxon>Bacillota</taxon>
        <taxon>Bacilli</taxon>
        <taxon>Bacillales</taxon>
        <taxon>Paenibacillaceae</taxon>
        <taxon>Paenibacillus</taxon>
    </lineage>
</organism>
<dbReference type="CDD" id="cd17502">
    <property type="entry name" value="MFS_Azr1_MDR_like"/>
    <property type="match status" value="1"/>
</dbReference>
<feature type="transmembrane region" description="Helical" evidence="7">
    <location>
        <begin position="308"/>
        <end position="330"/>
    </location>
</feature>
<dbReference type="InterPro" id="IPR011701">
    <property type="entry name" value="MFS"/>
</dbReference>
<dbReference type="NCBIfam" id="TIGR00711">
    <property type="entry name" value="efflux_EmrB"/>
    <property type="match status" value="1"/>
</dbReference>
<dbReference type="GO" id="GO:0005886">
    <property type="term" value="C:plasma membrane"/>
    <property type="evidence" value="ECO:0007669"/>
    <property type="project" value="UniProtKB-SubCell"/>
</dbReference>
<dbReference type="RefSeq" id="WP_168906480.1">
    <property type="nucleotide sequence ID" value="NZ_CP051428.1"/>
</dbReference>
<protein>
    <submittedName>
        <fullName evidence="9">MFS transporter</fullName>
    </submittedName>
</protein>
<evidence type="ECO:0000256" key="4">
    <source>
        <dbReference type="ARBA" id="ARBA00022692"/>
    </source>
</evidence>
<dbReference type="PANTHER" id="PTHR23501">
    <property type="entry name" value="MAJOR FACILITATOR SUPERFAMILY"/>
    <property type="match status" value="1"/>
</dbReference>
<sequence>MKQQATGKPVGLVIAGLLLGMLMASMDQTIVSTAMGTIVGELGGLDKFVWVTSAYMVAEMAGMPIFGKLSDMYGRKRFFVFGLIVFMIGSALCGTAASIEQLALYRAIQGIGGGAMIPVAFTIMFDAVPAEQRGKLGGLFGAVFGLSSIFGPLLGAYITDYIHWNWIFYINLPLGLISLIFVWGFYRESQKHSRQSIDWGGAATLIGAVVCLIFALELGGKTIGGTTYGWDSAPILGLFGGFAVLTVLFVLFELRAKEPIITFRMFRSRVYASSNLVGIFAGAAFISASMYIPIFISGVMGGKATNSGLVLLPMMVGSVVTATLGGFLMTKFKYRTLMIPTLALLVVGLALLTTIGSGTNIWVLRLFMVLVGLGIGASFSVLSNACMFSVPVQDRGSASSTLSFLRTLGMALGITVFGIIQSHLFTRKLETALGGAAGGGQPGAAAGADAAGAAGTAGGAVAGAADGAGLPGFSLHDPRELMDPALRAQIPPDLLERITDGLSSSIVQTFAWAIVPAALALLCAFFMGNGKMDPQAVAEQEREYASAH</sequence>
<dbReference type="PROSITE" id="PS50850">
    <property type="entry name" value="MFS"/>
    <property type="match status" value="1"/>
</dbReference>
<dbReference type="Gene3D" id="1.20.1720.10">
    <property type="entry name" value="Multidrug resistance protein D"/>
    <property type="match status" value="1"/>
</dbReference>
<accession>A0A6H2GTV8</accession>
<keyword evidence="3" id="KW-1003">Cell membrane</keyword>
<evidence type="ECO:0000256" key="5">
    <source>
        <dbReference type="ARBA" id="ARBA00022989"/>
    </source>
</evidence>
<feature type="transmembrane region" description="Helical" evidence="7">
    <location>
        <begin position="103"/>
        <end position="125"/>
    </location>
</feature>
<reference evidence="9 10" key="1">
    <citation type="submission" date="2020-04" db="EMBL/GenBank/DDBJ databases">
        <title>Novel Paenibacillus strain UniB2 isolated from commercial digestive syrup.</title>
        <authorList>
            <person name="Thorat V."/>
            <person name="Kirdat K."/>
            <person name="Tiwarekar B."/>
            <person name="Yadav A."/>
        </authorList>
    </citation>
    <scope>NUCLEOTIDE SEQUENCE [LARGE SCALE GENOMIC DNA]</scope>
    <source>
        <strain evidence="9 10">UniB2</strain>
    </source>
</reference>
<feature type="transmembrane region" description="Helical" evidence="7">
    <location>
        <begin position="337"/>
        <end position="356"/>
    </location>
</feature>
<dbReference type="KEGG" id="palr:HGI30_04095"/>
<feature type="transmembrane region" description="Helical" evidence="7">
    <location>
        <begin position="362"/>
        <end position="382"/>
    </location>
</feature>
<feature type="transmembrane region" description="Helical" evidence="7">
    <location>
        <begin position="197"/>
        <end position="215"/>
    </location>
</feature>
<dbReference type="Gene3D" id="1.20.1250.20">
    <property type="entry name" value="MFS general substrate transporter like domains"/>
    <property type="match status" value="1"/>
</dbReference>
<evidence type="ECO:0000256" key="7">
    <source>
        <dbReference type="SAM" id="Phobius"/>
    </source>
</evidence>
<evidence type="ECO:0000256" key="3">
    <source>
        <dbReference type="ARBA" id="ARBA00022475"/>
    </source>
</evidence>
<feature type="transmembrane region" description="Helical" evidence="7">
    <location>
        <begin position="235"/>
        <end position="254"/>
    </location>
</feature>
<dbReference type="InterPro" id="IPR020846">
    <property type="entry name" value="MFS_dom"/>
</dbReference>
<feature type="transmembrane region" description="Helical" evidence="7">
    <location>
        <begin position="78"/>
        <end position="97"/>
    </location>
</feature>
<evidence type="ECO:0000259" key="8">
    <source>
        <dbReference type="PROSITE" id="PS50850"/>
    </source>
</evidence>
<feature type="transmembrane region" description="Helical" evidence="7">
    <location>
        <begin position="137"/>
        <end position="158"/>
    </location>
</feature>
<name>A0A6H2GTV8_9BACL</name>
<feature type="transmembrane region" description="Helical" evidence="7">
    <location>
        <begin position="510"/>
        <end position="528"/>
    </location>
</feature>
<keyword evidence="5 7" id="KW-1133">Transmembrane helix</keyword>
<evidence type="ECO:0000256" key="6">
    <source>
        <dbReference type="ARBA" id="ARBA00023136"/>
    </source>
</evidence>